<evidence type="ECO:0000259" key="8">
    <source>
        <dbReference type="Pfam" id="PF00662"/>
    </source>
</evidence>
<proteinExistence type="predicted"/>
<dbReference type="PANTHER" id="PTHR42829:SF2">
    <property type="entry name" value="NADH-UBIQUINONE OXIDOREDUCTASE CHAIN 5"/>
    <property type="match status" value="1"/>
</dbReference>
<evidence type="ECO:0000256" key="1">
    <source>
        <dbReference type="ARBA" id="ARBA00004127"/>
    </source>
</evidence>
<feature type="transmembrane region" description="Helical" evidence="6">
    <location>
        <begin position="176"/>
        <end position="198"/>
    </location>
</feature>
<dbReference type="Pfam" id="PF00361">
    <property type="entry name" value="Proton_antipo_M"/>
    <property type="match status" value="1"/>
</dbReference>
<keyword evidence="3 6" id="KW-1133">Transmembrane helix</keyword>
<feature type="transmembrane region" description="Helical" evidence="6">
    <location>
        <begin position="546"/>
        <end position="566"/>
    </location>
</feature>
<feature type="transmembrane region" description="Helical" evidence="6">
    <location>
        <begin position="358"/>
        <end position="379"/>
    </location>
</feature>
<dbReference type="InterPro" id="IPR003945">
    <property type="entry name" value="NU5C-like"/>
</dbReference>
<feature type="transmembrane region" description="Helical" evidence="6">
    <location>
        <begin position="143"/>
        <end position="164"/>
    </location>
</feature>
<dbReference type="Proteomes" id="UP001302349">
    <property type="component" value="Chromosome"/>
</dbReference>
<keyword evidence="4 6" id="KW-0472">Membrane</keyword>
<evidence type="ECO:0000256" key="5">
    <source>
        <dbReference type="RuleBase" id="RU000320"/>
    </source>
</evidence>
<reference evidence="9 10" key="1">
    <citation type="journal article" date="2023" name="Microbiol. Resour. Announc.">
        <title>Complete Genome Sequence of Imperialibacter roseus strain P4T.</title>
        <authorList>
            <person name="Tizabi D.R."/>
            <person name="Bachvaroff T."/>
            <person name="Hill R.T."/>
        </authorList>
    </citation>
    <scope>NUCLEOTIDE SEQUENCE [LARGE SCALE GENOMIC DNA]</scope>
    <source>
        <strain evidence="9 10">P4T</strain>
    </source>
</reference>
<dbReference type="PANTHER" id="PTHR42829">
    <property type="entry name" value="NADH-UBIQUINONE OXIDOREDUCTASE CHAIN 5"/>
    <property type="match status" value="1"/>
</dbReference>
<dbReference type="NCBIfam" id="TIGR01974">
    <property type="entry name" value="NDH_I_L"/>
    <property type="match status" value="1"/>
</dbReference>
<evidence type="ECO:0000256" key="2">
    <source>
        <dbReference type="ARBA" id="ARBA00022692"/>
    </source>
</evidence>
<feature type="transmembrane region" description="Helical" evidence="6">
    <location>
        <begin position="6"/>
        <end position="32"/>
    </location>
</feature>
<comment type="subcellular location">
    <subcellularLocation>
        <location evidence="1">Endomembrane system</location>
        <topology evidence="1">Multi-pass membrane protein</topology>
    </subcellularLocation>
    <subcellularLocation>
        <location evidence="5">Membrane</location>
        <topology evidence="5">Multi-pass membrane protein</topology>
    </subcellularLocation>
</comment>
<feature type="transmembrane region" description="Helical" evidence="6">
    <location>
        <begin position="44"/>
        <end position="64"/>
    </location>
</feature>
<name>A0ABZ0IMX7_9BACT</name>
<feature type="domain" description="NADH-Ubiquinone oxidoreductase (complex I) chain 5 N-terminal" evidence="8">
    <location>
        <begin position="73"/>
        <end position="123"/>
    </location>
</feature>
<dbReference type="InterPro" id="IPR001516">
    <property type="entry name" value="Proton_antipo_N"/>
</dbReference>
<dbReference type="Gene3D" id="1.20.5.2700">
    <property type="match status" value="2"/>
</dbReference>
<feature type="transmembrane region" description="Helical" evidence="6">
    <location>
        <begin position="446"/>
        <end position="472"/>
    </location>
</feature>
<evidence type="ECO:0000259" key="7">
    <source>
        <dbReference type="Pfam" id="PF00361"/>
    </source>
</evidence>
<organism evidence="9 10">
    <name type="scientific">Imperialibacter roseus</name>
    <dbReference type="NCBI Taxonomy" id="1324217"/>
    <lineage>
        <taxon>Bacteria</taxon>
        <taxon>Pseudomonadati</taxon>
        <taxon>Bacteroidota</taxon>
        <taxon>Cytophagia</taxon>
        <taxon>Cytophagales</taxon>
        <taxon>Flammeovirgaceae</taxon>
        <taxon>Imperialibacter</taxon>
    </lineage>
</organism>
<accession>A0ABZ0IMX7</accession>
<feature type="transmembrane region" description="Helical" evidence="6">
    <location>
        <begin position="120"/>
        <end position="137"/>
    </location>
</feature>
<dbReference type="PRINTS" id="PR01434">
    <property type="entry name" value="NADHDHGNASE5"/>
</dbReference>
<gene>
    <name evidence="9" type="primary">nuoL</name>
    <name evidence="9" type="ORF">RT717_19840</name>
</gene>
<dbReference type="Pfam" id="PF00662">
    <property type="entry name" value="Proton_antipo_N"/>
    <property type="match status" value="1"/>
</dbReference>
<evidence type="ECO:0000256" key="3">
    <source>
        <dbReference type="ARBA" id="ARBA00022989"/>
    </source>
</evidence>
<keyword evidence="10" id="KW-1185">Reference proteome</keyword>
<feature type="transmembrane region" description="Helical" evidence="6">
    <location>
        <begin position="679"/>
        <end position="696"/>
    </location>
</feature>
<feature type="transmembrane region" description="Helical" evidence="6">
    <location>
        <begin position="326"/>
        <end position="346"/>
    </location>
</feature>
<dbReference type="RefSeq" id="WP_317488094.1">
    <property type="nucleotide sequence ID" value="NZ_CP136051.1"/>
</dbReference>
<feature type="transmembrane region" description="Helical" evidence="6">
    <location>
        <begin position="228"/>
        <end position="249"/>
    </location>
</feature>
<evidence type="ECO:0000256" key="6">
    <source>
        <dbReference type="SAM" id="Phobius"/>
    </source>
</evidence>
<feature type="transmembrane region" description="Helical" evidence="6">
    <location>
        <begin position="84"/>
        <end position="108"/>
    </location>
</feature>
<dbReference type="InterPro" id="IPR001750">
    <property type="entry name" value="ND/Mrp_TM"/>
</dbReference>
<evidence type="ECO:0000256" key="4">
    <source>
        <dbReference type="ARBA" id="ARBA00023136"/>
    </source>
</evidence>
<protein>
    <submittedName>
        <fullName evidence="9">NADH-quinone oxidoreductase subunit L</fullName>
    </submittedName>
</protein>
<feature type="transmembrane region" description="Helical" evidence="6">
    <location>
        <begin position="400"/>
        <end position="426"/>
    </location>
</feature>
<dbReference type="InterPro" id="IPR018393">
    <property type="entry name" value="NADHpl_OxRdtase_5_subgr"/>
</dbReference>
<sequence length="697" mass="76885">MEQQPTNIWIWSAIAVLWLLPLLSFVIGLVLWRKRKDGLGKFSTSLLAVSTLLSWIIFGVNFGVPESFFSVSWWTVGDTEFSFSLALSGITQLLLVIVNTVSLLVHVYSLEYMKDDPGKNRYFACLGLFTFSMLGIVLSDSLLLIFCFWELVGTSSYFLIGFWYKKQSAALASFKAFLVNRVGDLGFLIGICLIYAIFKTLSISELQGMVDAIQWKGEVFNFEKNGELISSSPFMFTVISICLLGGAVGKSAQFPLQVWLPDAMEGPTPVSALIHAATMVAAGIYFIARVFFLFTPPALFIVAFIGAITAVMGAVAAISQYDIKKVLAFSTISQLGFMVLALGVGGREEGLFHLATHAAFKAGLFLAAGSIIHAMHRFAHESQAHFDAQDMRLMGGVRKYMPTTFLVFLLLAMAISGIPMFSGFLSKDAIITKAFSWASAEGGVRWVVPMLALFSAFLTAFYMSRLVMLVFFGSNKTPGLGNKGGLTENGKLITIPLLVLVGGSLWIWFNWNPFGQGSWLMDLVATGRSTISGLYLETTNEIPHKTIAIISILVSLTGVGLGYVMYDEDEHQAIAELEEKTSKPGFWSELSFNNWYLNELYDQTVVYSFNQLTRASSWADRRVIDPVINLTGVLTVVVSVVVGWFDKKVVDGLVLLTVRITEFFGNIARSLQGGAVQKYIAWSLFFTLLVVTWILIK</sequence>
<feature type="transmembrane region" description="Helical" evidence="6">
    <location>
        <begin position="492"/>
        <end position="511"/>
    </location>
</feature>
<dbReference type="EMBL" id="CP136051">
    <property type="protein sequence ID" value="WOK05335.1"/>
    <property type="molecule type" value="Genomic_DNA"/>
</dbReference>
<feature type="transmembrane region" description="Helical" evidence="6">
    <location>
        <begin position="627"/>
        <end position="645"/>
    </location>
</feature>
<feature type="transmembrane region" description="Helical" evidence="6">
    <location>
        <begin position="270"/>
        <end position="292"/>
    </location>
</feature>
<dbReference type="NCBIfam" id="NF005141">
    <property type="entry name" value="PRK06590.1"/>
    <property type="match status" value="1"/>
</dbReference>
<feature type="transmembrane region" description="Helical" evidence="6">
    <location>
        <begin position="298"/>
        <end position="319"/>
    </location>
</feature>
<evidence type="ECO:0000313" key="9">
    <source>
        <dbReference type="EMBL" id="WOK05335.1"/>
    </source>
</evidence>
<feature type="domain" description="NADH:quinone oxidoreductase/Mrp antiporter transmembrane" evidence="7">
    <location>
        <begin position="139"/>
        <end position="439"/>
    </location>
</feature>
<keyword evidence="2 5" id="KW-0812">Transmembrane</keyword>
<evidence type="ECO:0000313" key="10">
    <source>
        <dbReference type="Proteomes" id="UP001302349"/>
    </source>
</evidence>